<gene>
    <name evidence="1" type="ORF">X777_10300</name>
</gene>
<evidence type="ECO:0000313" key="2">
    <source>
        <dbReference type="Proteomes" id="UP000053097"/>
    </source>
</evidence>
<accession>A0A026W825</accession>
<dbReference type="AlphaFoldDB" id="A0A026W825"/>
<keyword evidence="2" id="KW-1185">Reference proteome</keyword>
<name>A0A026W825_OOCBI</name>
<proteinExistence type="predicted"/>
<feature type="non-terminal residue" evidence="1">
    <location>
        <position position="1"/>
    </location>
</feature>
<sequence>SNTSSELSHNSSLHEEEVVRLYDSDGHVWYIYDISIRNFICDAPARPFVKCTIGHNGLFSCEKCEVQDEWYHNRIVYLNNGQKRTDHLLTACAQSLRYFD</sequence>
<protein>
    <submittedName>
        <fullName evidence="1">Uncharacterized protein</fullName>
    </submittedName>
</protein>
<organism evidence="1 2">
    <name type="scientific">Ooceraea biroi</name>
    <name type="common">Clonal raider ant</name>
    <name type="synonym">Cerapachys biroi</name>
    <dbReference type="NCBI Taxonomy" id="2015173"/>
    <lineage>
        <taxon>Eukaryota</taxon>
        <taxon>Metazoa</taxon>
        <taxon>Ecdysozoa</taxon>
        <taxon>Arthropoda</taxon>
        <taxon>Hexapoda</taxon>
        <taxon>Insecta</taxon>
        <taxon>Pterygota</taxon>
        <taxon>Neoptera</taxon>
        <taxon>Endopterygota</taxon>
        <taxon>Hymenoptera</taxon>
        <taxon>Apocrita</taxon>
        <taxon>Aculeata</taxon>
        <taxon>Formicoidea</taxon>
        <taxon>Formicidae</taxon>
        <taxon>Dorylinae</taxon>
        <taxon>Ooceraea</taxon>
    </lineage>
</organism>
<reference evidence="1 2" key="1">
    <citation type="journal article" date="2014" name="Curr. Biol.">
        <title>The genome of the clonal raider ant Cerapachys biroi.</title>
        <authorList>
            <person name="Oxley P.R."/>
            <person name="Ji L."/>
            <person name="Fetter-Pruneda I."/>
            <person name="McKenzie S.K."/>
            <person name="Li C."/>
            <person name="Hu H."/>
            <person name="Zhang G."/>
            <person name="Kronauer D.J."/>
        </authorList>
    </citation>
    <scope>NUCLEOTIDE SEQUENCE [LARGE SCALE GENOMIC DNA]</scope>
</reference>
<evidence type="ECO:0000313" key="1">
    <source>
        <dbReference type="EMBL" id="EZA51169.1"/>
    </source>
</evidence>
<dbReference type="EMBL" id="KK107411">
    <property type="protein sequence ID" value="EZA51169.1"/>
    <property type="molecule type" value="Genomic_DNA"/>
</dbReference>
<dbReference type="Proteomes" id="UP000053097">
    <property type="component" value="Unassembled WGS sequence"/>
</dbReference>